<proteinExistence type="predicted"/>
<dbReference type="OrthoDB" id="7191073at2"/>
<organism evidence="1">
    <name type="scientific">Caulobacter sp. (strain K31)</name>
    <dbReference type="NCBI Taxonomy" id="366602"/>
    <lineage>
        <taxon>Bacteria</taxon>
        <taxon>Pseudomonadati</taxon>
        <taxon>Pseudomonadota</taxon>
        <taxon>Alphaproteobacteria</taxon>
        <taxon>Caulobacterales</taxon>
        <taxon>Caulobacteraceae</taxon>
        <taxon>Caulobacter</taxon>
    </lineage>
</organism>
<name>B0T6C7_CAUSK</name>
<dbReference type="HOGENOM" id="CLU_2583280_0_0_5"/>
<dbReference type="KEGG" id="cak:Caul_5010"/>
<reference evidence="1" key="1">
    <citation type="submission" date="2008-01" db="EMBL/GenBank/DDBJ databases">
        <title>Complete sequence of chromosome of Caulobacter sp. K31.</title>
        <authorList>
            <consortium name="US DOE Joint Genome Institute"/>
            <person name="Copeland A."/>
            <person name="Lucas S."/>
            <person name="Lapidus A."/>
            <person name="Barry K."/>
            <person name="Glavina del Rio T."/>
            <person name="Dalin E."/>
            <person name="Tice H."/>
            <person name="Pitluck S."/>
            <person name="Bruce D."/>
            <person name="Goodwin L."/>
            <person name="Thompson L.S."/>
            <person name="Brettin T."/>
            <person name="Detter J.C."/>
            <person name="Han C."/>
            <person name="Schmutz J."/>
            <person name="Larimer F."/>
            <person name="Land M."/>
            <person name="Hauser L."/>
            <person name="Kyrpides N."/>
            <person name="Kim E."/>
            <person name="Stephens C."/>
            <person name="Richardson P."/>
        </authorList>
    </citation>
    <scope>NUCLEOTIDE SEQUENCE [LARGE SCALE GENOMIC DNA]</scope>
    <source>
        <strain evidence="1">K31</strain>
    </source>
</reference>
<dbReference type="AlphaFoldDB" id="B0T6C7"/>
<dbReference type="EMBL" id="CP000927">
    <property type="protein sequence ID" value="ABZ74130.1"/>
    <property type="molecule type" value="Genomic_DNA"/>
</dbReference>
<protein>
    <submittedName>
        <fullName evidence="1">Uncharacterized protein</fullName>
    </submittedName>
</protein>
<sequence length="80" mass="8980">MPKSKPPRRRKIRRGNDLRVLMIEGVRSALALNDAILAKIDEQLGKTPKGPARTALLAWRAEMKSHRPGLLESRADAMRP</sequence>
<evidence type="ECO:0000313" key="1">
    <source>
        <dbReference type="EMBL" id="ABZ74130.1"/>
    </source>
</evidence>
<gene>
    <name evidence="1" type="ordered locus">Caul_5010</name>
</gene>
<accession>B0T6C7</accession>